<dbReference type="eggNOG" id="COG2068">
    <property type="taxonomic scope" value="Bacteria"/>
</dbReference>
<gene>
    <name evidence="2" type="ORF">B841_04855</name>
</gene>
<evidence type="ECO:0000313" key="2">
    <source>
        <dbReference type="EMBL" id="AGS34446.1"/>
    </source>
</evidence>
<dbReference type="SUPFAM" id="SSF53448">
    <property type="entry name" value="Nucleotide-diphospho-sugar transferases"/>
    <property type="match status" value="1"/>
</dbReference>
<dbReference type="InterPro" id="IPR025877">
    <property type="entry name" value="MobA-like_NTP_Trfase"/>
</dbReference>
<dbReference type="RefSeq" id="WP_020934379.1">
    <property type="nucleotide sequence ID" value="NC_021915.1"/>
</dbReference>
<dbReference type="Gene3D" id="3.90.550.10">
    <property type="entry name" value="Spore Coat Polysaccharide Biosynthesis Protein SpsA, Chain A"/>
    <property type="match status" value="1"/>
</dbReference>
<dbReference type="HOGENOM" id="CLU_061980_2_2_11"/>
<dbReference type="PANTHER" id="PTHR43777">
    <property type="entry name" value="MOLYBDENUM COFACTOR CYTIDYLYLTRANSFERASE"/>
    <property type="match status" value="1"/>
</dbReference>
<dbReference type="PATRIC" id="fig|1224163.3.peg.972"/>
<accession>S5THR8</accession>
<dbReference type="Pfam" id="PF12804">
    <property type="entry name" value="NTP_transf_3"/>
    <property type="match status" value="1"/>
</dbReference>
<dbReference type="OrthoDB" id="4427994at2"/>
<evidence type="ECO:0000313" key="3">
    <source>
        <dbReference type="Proteomes" id="UP000015388"/>
    </source>
</evidence>
<dbReference type="KEGG" id="cmd:B841_04855"/>
<reference evidence="2 3" key="1">
    <citation type="submission" date="2012-11" db="EMBL/GenBank/DDBJ databases">
        <title>The complete genome sequence of Corynebacterium maris Coryn-1 (=DSM 45190).</title>
        <authorList>
            <person name="Schaffert L."/>
            <person name="Albersmeier A."/>
            <person name="Kalinowski J."/>
            <person name="Ruckert C."/>
        </authorList>
    </citation>
    <scope>NUCLEOTIDE SEQUENCE [LARGE SCALE GENOMIC DNA]</scope>
    <source>
        <strain evidence="3">Coryn-1</strain>
    </source>
</reference>
<keyword evidence="3" id="KW-1185">Reference proteome</keyword>
<dbReference type="InterPro" id="IPR029044">
    <property type="entry name" value="Nucleotide-diphossugar_trans"/>
</dbReference>
<organism evidence="2 3">
    <name type="scientific">Corynebacterium maris DSM 45190</name>
    <dbReference type="NCBI Taxonomy" id="1224163"/>
    <lineage>
        <taxon>Bacteria</taxon>
        <taxon>Bacillati</taxon>
        <taxon>Actinomycetota</taxon>
        <taxon>Actinomycetes</taxon>
        <taxon>Mycobacteriales</taxon>
        <taxon>Corynebacteriaceae</taxon>
        <taxon>Corynebacterium</taxon>
    </lineage>
</organism>
<proteinExistence type="predicted"/>
<dbReference type="Proteomes" id="UP000015388">
    <property type="component" value="Chromosome"/>
</dbReference>
<dbReference type="CDD" id="cd04182">
    <property type="entry name" value="GT_2_like_f"/>
    <property type="match status" value="1"/>
</dbReference>
<evidence type="ECO:0000259" key="1">
    <source>
        <dbReference type="Pfam" id="PF12804"/>
    </source>
</evidence>
<dbReference type="PANTHER" id="PTHR43777:SF1">
    <property type="entry name" value="MOLYBDENUM COFACTOR CYTIDYLYLTRANSFERASE"/>
    <property type="match status" value="1"/>
</dbReference>
<feature type="domain" description="MobA-like NTP transferase" evidence="1">
    <location>
        <begin position="4"/>
        <end position="177"/>
    </location>
</feature>
<dbReference type="STRING" id="1224163.B841_04855"/>
<name>S5THR8_9CORY</name>
<sequence length="210" mass="22499">MMVGVILAAGAGARLGRGPKALLDLVDDGERQTQVERTVATLRAGGCDDIVVVVGAEGQRVRDLLSPGTCRVIHNPDWEAGLASSFKAGVSVAERLLDSRPEGAIMVALIDQPDVDDRVIAHLKKAASPTKVVAAGYLDEDGEVVRGHPVVFPLAMARAAAASAHGDAGARRWLQERPHLVEVIDVRKWATGRDIDTPDDLRRWRDQGRP</sequence>
<dbReference type="GO" id="GO:0016779">
    <property type="term" value="F:nucleotidyltransferase activity"/>
    <property type="evidence" value="ECO:0007669"/>
    <property type="project" value="UniProtKB-ARBA"/>
</dbReference>
<dbReference type="EMBL" id="CP003924">
    <property type="protein sequence ID" value="AGS34446.1"/>
    <property type="molecule type" value="Genomic_DNA"/>
</dbReference>
<dbReference type="AlphaFoldDB" id="S5THR8"/>
<protein>
    <recommendedName>
        <fullName evidence="1">MobA-like NTP transferase domain-containing protein</fullName>
    </recommendedName>
</protein>